<keyword evidence="2" id="KW-1185">Reference proteome</keyword>
<reference evidence="2" key="1">
    <citation type="journal article" date="2019" name="Int. J. Syst. Evol. Microbiol.">
        <title>The Global Catalogue of Microorganisms (GCM) 10K type strain sequencing project: providing services to taxonomists for standard genome sequencing and annotation.</title>
        <authorList>
            <consortium name="The Broad Institute Genomics Platform"/>
            <consortium name="The Broad Institute Genome Sequencing Center for Infectious Disease"/>
            <person name="Wu L."/>
            <person name="Ma J."/>
        </authorList>
    </citation>
    <scope>NUCLEOTIDE SEQUENCE [LARGE SCALE GENOMIC DNA]</scope>
    <source>
        <strain evidence="2">CGMCC 4.5581</strain>
    </source>
</reference>
<evidence type="ECO:0000313" key="1">
    <source>
        <dbReference type="EMBL" id="GGL61506.1"/>
    </source>
</evidence>
<comment type="caution">
    <text evidence="1">The sequence shown here is derived from an EMBL/GenBank/DDBJ whole genome shotgun (WGS) entry which is preliminary data.</text>
</comment>
<name>A0ABQ2FWL0_9ACTN</name>
<evidence type="ECO:0000313" key="2">
    <source>
        <dbReference type="Proteomes" id="UP000648663"/>
    </source>
</evidence>
<proteinExistence type="predicted"/>
<organism evidence="1 2">
    <name type="scientific">Modestobacter marinus</name>
    <dbReference type="NCBI Taxonomy" id="477641"/>
    <lineage>
        <taxon>Bacteria</taxon>
        <taxon>Bacillati</taxon>
        <taxon>Actinomycetota</taxon>
        <taxon>Actinomycetes</taxon>
        <taxon>Geodermatophilales</taxon>
        <taxon>Geodermatophilaceae</taxon>
        <taxon>Modestobacter</taxon>
    </lineage>
</organism>
<gene>
    <name evidence="1" type="ORF">GCM10011589_16970</name>
</gene>
<dbReference type="Proteomes" id="UP000648663">
    <property type="component" value="Unassembled WGS sequence"/>
</dbReference>
<sequence>MVPPSGSAPRVVEHGSRSVWLASASQTTQRLTVAGPRRVRTGFLAHCRDVPETLPGCRRPGLGQHRPDRDR</sequence>
<protein>
    <submittedName>
        <fullName evidence="1">Uncharacterized protein</fullName>
    </submittedName>
</protein>
<accession>A0ABQ2FWL0</accession>
<dbReference type="EMBL" id="BMMI01000003">
    <property type="protein sequence ID" value="GGL61506.1"/>
    <property type="molecule type" value="Genomic_DNA"/>
</dbReference>